<dbReference type="Gene3D" id="1.10.510.10">
    <property type="entry name" value="Transferase(Phosphotransferase) domain 1"/>
    <property type="match status" value="1"/>
</dbReference>
<evidence type="ECO:0000259" key="8">
    <source>
        <dbReference type="PROSITE" id="PS50011"/>
    </source>
</evidence>
<sequence length="538" mass="59649">MSRTDQRPAHSTTPASAAHVASRCPSCSSTPRLNARARRRDQLRAMTFASLLVFAAAFAAADGMPAFLPLPSCVGRPREGCADGPATSLEMLKWPTYTAEKKSGGLMLEDDKLRKAIASNERLQQRIEAYERGACTAQDLLASIKSYCDESVTKKFTKVELVQTVAHDIKDKAKQRQLYDALEGRGRNKAQLAGFKSSDLIGGKYRVTMSGIQVSSGRSRVVDGELVPESERNDDPPPTTTNNGMGDSRWANGNPSKGPGADADTLSAPSSSSSGLFGGFGFFRRPSSSSQKVKVKLSRGLVESFKRQVENHEKIRRSIGEREYRELFMPLLDHFEDYDGKGACALIFEAGQIDLQQYINRKGTVRGMELRRIAKTLTRILAAIHRSGLVWTDLKTANLVFQGLPPNAPIKAIDFEDSVAPDSIPTFLDPPVQPPELAETWMGSYWGPEARASEKQDIWALGLVLYHLYTGRPYFERGLDKRQATIRLLSDPNFEPDLSMIKDGQLRGFLKRLLNRDPRKRPTSGQLLRLSWFVNKPI</sequence>
<dbReference type="Pfam" id="PF00069">
    <property type="entry name" value="Pkinase"/>
    <property type="match status" value="1"/>
</dbReference>
<feature type="compositionally biased region" description="Polar residues" evidence="6">
    <location>
        <begin position="240"/>
        <end position="255"/>
    </location>
</feature>
<evidence type="ECO:0000256" key="4">
    <source>
        <dbReference type="ARBA" id="ARBA00022777"/>
    </source>
</evidence>
<keyword evidence="7" id="KW-1133">Transmembrane helix</keyword>
<dbReference type="PANTHER" id="PTHR24349">
    <property type="entry name" value="SERINE/THREONINE-PROTEIN KINASE"/>
    <property type="match status" value="1"/>
</dbReference>
<gene>
    <name evidence="9" type="ORF">Vbra_18444</name>
</gene>
<feature type="domain" description="Protein kinase" evidence="8">
    <location>
        <begin position="266"/>
        <end position="533"/>
    </location>
</feature>
<dbReference type="Proteomes" id="UP000041254">
    <property type="component" value="Unassembled WGS sequence"/>
</dbReference>
<dbReference type="VEuPathDB" id="CryptoDB:Vbra_18444"/>
<evidence type="ECO:0000256" key="7">
    <source>
        <dbReference type="SAM" id="Phobius"/>
    </source>
</evidence>
<evidence type="ECO:0000256" key="1">
    <source>
        <dbReference type="ARBA" id="ARBA00022527"/>
    </source>
</evidence>
<dbReference type="AlphaFoldDB" id="A0A0G4GR92"/>
<keyword evidence="7" id="KW-0812">Transmembrane</keyword>
<evidence type="ECO:0000313" key="9">
    <source>
        <dbReference type="EMBL" id="CEM33053.1"/>
    </source>
</evidence>
<dbReference type="OrthoDB" id="191792at2759"/>
<dbReference type="SUPFAM" id="SSF56112">
    <property type="entry name" value="Protein kinase-like (PK-like)"/>
    <property type="match status" value="1"/>
</dbReference>
<feature type="transmembrane region" description="Helical" evidence="7">
    <location>
        <begin position="45"/>
        <end position="68"/>
    </location>
</feature>
<keyword evidence="3" id="KW-0547">Nucleotide-binding</keyword>
<name>A0A0G4GR92_VITBC</name>
<evidence type="ECO:0000256" key="3">
    <source>
        <dbReference type="ARBA" id="ARBA00022741"/>
    </source>
</evidence>
<dbReference type="PROSITE" id="PS50011">
    <property type="entry name" value="PROTEIN_KINASE_DOM"/>
    <property type="match status" value="1"/>
</dbReference>
<dbReference type="EMBL" id="CDMY01000770">
    <property type="protein sequence ID" value="CEM33053.1"/>
    <property type="molecule type" value="Genomic_DNA"/>
</dbReference>
<keyword evidence="7" id="KW-0472">Membrane</keyword>
<dbReference type="InParanoid" id="A0A0G4GR92"/>
<accession>A0A0G4GR92</accession>
<keyword evidence="1" id="KW-0723">Serine/threonine-protein kinase</keyword>
<keyword evidence="4" id="KW-0418">Kinase</keyword>
<dbReference type="GO" id="GO:0004674">
    <property type="term" value="F:protein serine/threonine kinase activity"/>
    <property type="evidence" value="ECO:0007669"/>
    <property type="project" value="UniProtKB-KW"/>
</dbReference>
<keyword evidence="10" id="KW-1185">Reference proteome</keyword>
<keyword evidence="5" id="KW-0067">ATP-binding</keyword>
<evidence type="ECO:0000256" key="2">
    <source>
        <dbReference type="ARBA" id="ARBA00022679"/>
    </source>
</evidence>
<keyword evidence="2" id="KW-0808">Transferase</keyword>
<organism evidence="9 10">
    <name type="scientific">Vitrella brassicaformis (strain CCMP3155)</name>
    <dbReference type="NCBI Taxonomy" id="1169540"/>
    <lineage>
        <taxon>Eukaryota</taxon>
        <taxon>Sar</taxon>
        <taxon>Alveolata</taxon>
        <taxon>Colpodellida</taxon>
        <taxon>Vitrellaceae</taxon>
        <taxon>Vitrella</taxon>
    </lineage>
</organism>
<evidence type="ECO:0000256" key="5">
    <source>
        <dbReference type="ARBA" id="ARBA00022840"/>
    </source>
</evidence>
<protein>
    <recommendedName>
        <fullName evidence="8">Protein kinase domain-containing protein</fullName>
    </recommendedName>
</protein>
<feature type="region of interest" description="Disordered" evidence="6">
    <location>
        <begin position="216"/>
        <end position="270"/>
    </location>
</feature>
<dbReference type="SMART" id="SM00220">
    <property type="entry name" value="S_TKc"/>
    <property type="match status" value="1"/>
</dbReference>
<proteinExistence type="predicted"/>
<dbReference type="InterPro" id="IPR050205">
    <property type="entry name" value="CDPK_Ser/Thr_kinases"/>
</dbReference>
<evidence type="ECO:0000313" key="10">
    <source>
        <dbReference type="Proteomes" id="UP000041254"/>
    </source>
</evidence>
<dbReference type="STRING" id="1169540.A0A0G4GR92"/>
<dbReference type="InterPro" id="IPR000719">
    <property type="entry name" value="Prot_kinase_dom"/>
</dbReference>
<evidence type="ECO:0000256" key="6">
    <source>
        <dbReference type="SAM" id="MobiDB-lite"/>
    </source>
</evidence>
<dbReference type="InterPro" id="IPR011009">
    <property type="entry name" value="Kinase-like_dom_sf"/>
</dbReference>
<reference evidence="9 10" key="1">
    <citation type="submission" date="2014-11" db="EMBL/GenBank/DDBJ databases">
        <authorList>
            <person name="Zhu J."/>
            <person name="Qi W."/>
            <person name="Song R."/>
        </authorList>
    </citation>
    <scope>NUCLEOTIDE SEQUENCE [LARGE SCALE GENOMIC DNA]</scope>
</reference>
<dbReference type="GO" id="GO:0005524">
    <property type="term" value="F:ATP binding"/>
    <property type="evidence" value="ECO:0007669"/>
    <property type="project" value="UniProtKB-KW"/>
</dbReference>
<feature type="region of interest" description="Disordered" evidence="6">
    <location>
        <begin position="1"/>
        <end position="35"/>
    </location>
</feature>